<evidence type="ECO:0000256" key="1">
    <source>
        <dbReference type="ARBA" id="ARBA00001353"/>
    </source>
</evidence>
<evidence type="ECO:0000256" key="5">
    <source>
        <dbReference type="ARBA" id="ARBA00023239"/>
    </source>
</evidence>
<keyword evidence="5 6" id="KW-0456">Lyase</keyword>
<dbReference type="Pfam" id="PF02152">
    <property type="entry name" value="FolB"/>
    <property type="match status" value="1"/>
</dbReference>
<evidence type="ECO:0000256" key="4">
    <source>
        <dbReference type="ARBA" id="ARBA00022909"/>
    </source>
</evidence>
<comment type="catalytic activity">
    <reaction evidence="1 6">
        <text>7,8-dihydroneopterin = 6-hydroxymethyl-7,8-dihydropterin + glycolaldehyde</text>
        <dbReference type="Rhea" id="RHEA:10540"/>
        <dbReference type="ChEBI" id="CHEBI:17001"/>
        <dbReference type="ChEBI" id="CHEBI:17071"/>
        <dbReference type="ChEBI" id="CHEBI:44841"/>
        <dbReference type="EC" id="4.1.2.25"/>
    </reaction>
</comment>
<dbReference type="GO" id="GO:0004150">
    <property type="term" value="F:dihydroneopterin aldolase activity"/>
    <property type="evidence" value="ECO:0007669"/>
    <property type="project" value="UniProtKB-EC"/>
</dbReference>
<organism evidence="8 9">
    <name type="scientific">Marinobacter xiaoshiensis</name>
    <dbReference type="NCBI Taxonomy" id="3073652"/>
    <lineage>
        <taxon>Bacteria</taxon>
        <taxon>Pseudomonadati</taxon>
        <taxon>Pseudomonadota</taxon>
        <taxon>Gammaproteobacteria</taxon>
        <taxon>Pseudomonadales</taxon>
        <taxon>Marinobacteraceae</taxon>
        <taxon>Marinobacter</taxon>
    </lineage>
</organism>
<protein>
    <recommendedName>
        <fullName evidence="6">7,8-dihydroneopterin aldolase</fullName>
        <ecNumber evidence="6">4.1.2.25</ecNumber>
    </recommendedName>
</protein>
<dbReference type="InterPro" id="IPR006157">
    <property type="entry name" value="FolB_dom"/>
</dbReference>
<reference evidence="8" key="1">
    <citation type="submission" date="2023-09" db="EMBL/GenBank/DDBJ databases">
        <title>Marinobacter sediminicola sp. nov. and Marinobacter maritimum sp. nov., isolated from marine sediment.</title>
        <authorList>
            <person name="An J."/>
        </authorList>
    </citation>
    <scope>NUCLEOTIDE SEQUENCE</scope>
    <source>
        <strain evidence="8">F60267</strain>
    </source>
</reference>
<dbReference type="PANTHER" id="PTHR42844:SF1">
    <property type="entry name" value="DIHYDRONEOPTERIN ALDOLASE 1-RELATED"/>
    <property type="match status" value="1"/>
</dbReference>
<keyword evidence="4 6" id="KW-0289">Folate biosynthesis</keyword>
<evidence type="ECO:0000313" key="8">
    <source>
        <dbReference type="EMBL" id="MDS1308506.1"/>
    </source>
</evidence>
<proteinExistence type="inferred from homology"/>
<dbReference type="Gene3D" id="3.30.1130.10">
    <property type="match status" value="1"/>
</dbReference>
<comment type="caution">
    <text evidence="8">The sequence shown here is derived from an EMBL/GenBank/DDBJ whole genome shotgun (WGS) entry which is preliminary data.</text>
</comment>
<dbReference type="RefSeq" id="WP_227714984.1">
    <property type="nucleotide sequence ID" value="NZ_JAVMBO010000003.1"/>
</dbReference>
<comment type="function">
    <text evidence="6">Catalyzes the conversion of 7,8-dihydroneopterin to 6-hydroxymethyl-7,8-dihydropterin.</text>
</comment>
<comment type="pathway">
    <text evidence="2 6">Cofactor biosynthesis; tetrahydrofolate biosynthesis; 2-amino-4-hydroxy-6-hydroxymethyl-7,8-dihydropteridine diphosphate from 7,8-dihydroneopterin triphosphate: step 3/4.</text>
</comment>
<dbReference type="PANTHER" id="PTHR42844">
    <property type="entry name" value="DIHYDRONEOPTERIN ALDOLASE 1-RELATED"/>
    <property type="match status" value="1"/>
</dbReference>
<dbReference type="NCBIfam" id="TIGR00526">
    <property type="entry name" value="folB_dom"/>
    <property type="match status" value="1"/>
</dbReference>
<comment type="similarity">
    <text evidence="3 6">Belongs to the DHNA family.</text>
</comment>
<evidence type="ECO:0000259" key="7">
    <source>
        <dbReference type="SMART" id="SM00905"/>
    </source>
</evidence>
<keyword evidence="9" id="KW-1185">Reference proteome</keyword>
<dbReference type="InterPro" id="IPR006156">
    <property type="entry name" value="Dihydroneopterin_aldolase"/>
</dbReference>
<evidence type="ECO:0000256" key="2">
    <source>
        <dbReference type="ARBA" id="ARBA00005013"/>
    </source>
</evidence>
<name>A0ABU2HD68_9GAMM</name>
<dbReference type="SMART" id="SM00905">
    <property type="entry name" value="FolB"/>
    <property type="match status" value="1"/>
</dbReference>
<dbReference type="InterPro" id="IPR043133">
    <property type="entry name" value="GTP-CH-I_C/QueF"/>
</dbReference>
<evidence type="ECO:0000256" key="3">
    <source>
        <dbReference type="ARBA" id="ARBA00005708"/>
    </source>
</evidence>
<gene>
    <name evidence="8" type="primary">folB</name>
    <name evidence="8" type="ORF">RKA07_00155</name>
</gene>
<dbReference type="EMBL" id="JAVMBO010000003">
    <property type="protein sequence ID" value="MDS1308506.1"/>
    <property type="molecule type" value="Genomic_DNA"/>
</dbReference>
<evidence type="ECO:0000256" key="6">
    <source>
        <dbReference type="RuleBase" id="RU362079"/>
    </source>
</evidence>
<dbReference type="SUPFAM" id="SSF55620">
    <property type="entry name" value="Tetrahydrobiopterin biosynthesis enzymes-like"/>
    <property type="match status" value="1"/>
</dbReference>
<dbReference type="NCBIfam" id="TIGR00525">
    <property type="entry name" value="folB"/>
    <property type="match status" value="1"/>
</dbReference>
<feature type="domain" description="Dihydroneopterin aldolase/epimerase" evidence="7">
    <location>
        <begin position="5"/>
        <end position="115"/>
    </location>
</feature>
<dbReference type="EC" id="4.1.2.25" evidence="6"/>
<evidence type="ECO:0000313" key="9">
    <source>
        <dbReference type="Proteomes" id="UP001267407"/>
    </source>
</evidence>
<sequence>MADSVLIEGLVVETVVGVYDWERDVTQALVVDLEMSWDNRIPGASDDVTDALDYASVSECVEHCLKELKPKLLEHGAEVLAEKLQREFGIGWLRLTLRKPGAVPAARSVGVCIERTACKGVPGNA</sequence>
<accession>A0ABU2HD68</accession>
<dbReference type="Proteomes" id="UP001267407">
    <property type="component" value="Unassembled WGS sequence"/>
</dbReference>